<dbReference type="VEuPathDB" id="TriTrypDB:TcYC6_0167450"/>
<feature type="compositionally biased region" description="Basic and acidic residues" evidence="1">
    <location>
        <begin position="133"/>
        <end position="163"/>
    </location>
</feature>
<sequence length="401" mass="41516">MAMMMTGRVLLVCALCVLWCGAVFGHATEDYCSEGGGSGLRHTSNGGGDGVSLKADCGLLSTRMALIKAVEASDAGPELSVVPVQVGKPQDKQNSSRDKTSRSGASGSDGDGFAGQPAPAASLKPGESGPGGQERESRVLDPNVRKEAEDRDGSLSESQKLRTDQTSSTTGGPGTEDSEEPALENTSEGNGSSNIHLNEEDADEVEVQEISEPEEPEKDKRNTALTETHDSQAKQKEKQLPTQPTLPTTKVNGQFSREALEDVKQPEEVQSEMDPNNNPQTKSVANIAANQHNEPSADHAGSRPPSPVANGDAANNEADNTTENGIPNDDSAADAAGTRDEKQNENKDANPKETPVTAAATKNTTATTGNNDGSTAVSHATSPLLPLLVVACAAAAAVVAA</sequence>
<dbReference type="VEuPathDB" id="TriTrypDB:TcBrA4_0172290"/>
<evidence type="ECO:0000313" key="3">
    <source>
        <dbReference type="EMBL" id="PWU87259.1"/>
    </source>
</evidence>
<evidence type="ECO:0000256" key="2">
    <source>
        <dbReference type="SAM" id="SignalP"/>
    </source>
</evidence>
<feature type="compositionally biased region" description="Low complexity" evidence="1">
    <location>
        <begin position="240"/>
        <end position="249"/>
    </location>
</feature>
<dbReference type="AlphaFoldDB" id="A0A2V2UT12"/>
<feature type="compositionally biased region" description="Polar residues" evidence="1">
    <location>
        <begin position="273"/>
        <end position="294"/>
    </location>
</feature>
<gene>
    <name evidence="3" type="ORF">C4B63_96g81</name>
</gene>
<dbReference type="VEuPathDB" id="TriTrypDB:TcCLB.506139.160"/>
<name>A0A2V2UT12_TRYCR</name>
<proteinExistence type="predicted"/>
<feature type="compositionally biased region" description="Acidic residues" evidence="1">
    <location>
        <begin position="200"/>
        <end position="216"/>
    </location>
</feature>
<feature type="compositionally biased region" description="Basic and acidic residues" evidence="1">
    <location>
        <begin position="217"/>
        <end position="239"/>
    </location>
</feature>
<dbReference type="VEuPathDB" id="TriTrypDB:BCY84_04282"/>
<accession>A0A2V2UT12</accession>
<dbReference type="VEuPathDB" id="TriTrypDB:TCDM_13221"/>
<dbReference type="VEuPathDB" id="TriTrypDB:ECC02_006822"/>
<feature type="compositionally biased region" description="Polar residues" evidence="1">
    <location>
        <begin position="184"/>
        <end position="196"/>
    </location>
</feature>
<comment type="caution">
    <text evidence="3">The sequence shown here is derived from an EMBL/GenBank/DDBJ whole genome shotgun (WGS) entry which is preliminary data.</text>
</comment>
<dbReference type="Proteomes" id="UP000246121">
    <property type="component" value="Unassembled WGS sequence"/>
</dbReference>
<evidence type="ECO:0000256" key="1">
    <source>
        <dbReference type="SAM" id="MobiDB-lite"/>
    </source>
</evidence>
<dbReference type="VEuPathDB" id="TriTrypDB:Tc_MARK_6921"/>
<feature type="compositionally biased region" description="Basic and acidic residues" evidence="1">
    <location>
        <begin position="337"/>
        <end position="351"/>
    </location>
</feature>
<dbReference type="VEuPathDB" id="TriTrypDB:TcCLB.504239.350"/>
<protein>
    <submittedName>
        <fullName evidence="3">Mucin-associated surface protein (MASP)</fullName>
    </submittedName>
</protein>
<organism evidence="3 4">
    <name type="scientific">Trypanosoma cruzi</name>
    <dbReference type="NCBI Taxonomy" id="5693"/>
    <lineage>
        <taxon>Eukaryota</taxon>
        <taxon>Discoba</taxon>
        <taxon>Euglenozoa</taxon>
        <taxon>Kinetoplastea</taxon>
        <taxon>Metakinetoplastina</taxon>
        <taxon>Trypanosomatida</taxon>
        <taxon>Trypanosomatidae</taxon>
        <taxon>Trypanosoma</taxon>
        <taxon>Schizotrypanum</taxon>
    </lineage>
</organism>
<dbReference type="VEuPathDB" id="TriTrypDB:TcG_11331"/>
<feature type="compositionally biased region" description="Low complexity" evidence="1">
    <location>
        <begin position="357"/>
        <end position="376"/>
    </location>
</feature>
<feature type="compositionally biased region" description="Basic and acidic residues" evidence="1">
    <location>
        <begin position="89"/>
        <end position="101"/>
    </location>
</feature>
<dbReference type="EMBL" id="PRFA01000096">
    <property type="protein sequence ID" value="PWU87259.1"/>
    <property type="molecule type" value="Genomic_DNA"/>
</dbReference>
<feature type="signal peptide" evidence="2">
    <location>
        <begin position="1"/>
        <end position="25"/>
    </location>
</feature>
<dbReference type="VEuPathDB" id="TriTrypDB:C3747_132g115"/>
<feature type="compositionally biased region" description="Low complexity" evidence="1">
    <location>
        <begin position="309"/>
        <end position="325"/>
    </location>
</feature>
<dbReference type="VEuPathDB" id="TriTrypDB:C4B63_96g81"/>
<dbReference type="InterPro" id="IPR022195">
    <property type="entry name" value="DUF3720"/>
</dbReference>
<feature type="region of interest" description="Disordered" evidence="1">
    <location>
        <begin position="80"/>
        <end position="378"/>
    </location>
</feature>
<feature type="compositionally biased region" description="Basic and acidic residues" evidence="1">
    <location>
        <begin position="258"/>
        <end position="267"/>
    </location>
</feature>
<evidence type="ECO:0000313" key="4">
    <source>
        <dbReference type="Proteomes" id="UP000246121"/>
    </source>
</evidence>
<keyword evidence="2" id="KW-0732">Signal</keyword>
<feature type="chain" id="PRO_5015956526" evidence="2">
    <location>
        <begin position="26"/>
        <end position="401"/>
    </location>
</feature>
<dbReference type="VEuPathDB" id="TriTrypDB:TcCLB.510463.200"/>
<reference evidence="3 4" key="1">
    <citation type="journal article" date="2018" name="Microb. Genom.">
        <title>Expanding an expanded genome: long-read sequencing of Trypanosoma cruzi.</title>
        <authorList>
            <person name="Berna L."/>
            <person name="Rodriguez M."/>
            <person name="Chiribao M.L."/>
            <person name="Parodi-Talice A."/>
            <person name="Pita S."/>
            <person name="Rijo G."/>
            <person name="Alvarez-Valin F."/>
            <person name="Robello C."/>
        </authorList>
    </citation>
    <scope>NUCLEOTIDE SEQUENCE [LARGE SCALE GENOMIC DNA]</scope>
    <source>
        <strain evidence="3 4">Dm28c</strain>
    </source>
</reference>
<dbReference type="VEuPathDB" id="TriTrypDB:TCSYLVIO_009535"/>
<dbReference type="VEuPathDB" id="TriTrypDB:TcCL_Unassigned02313"/>
<dbReference type="Pfam" id="PF12517">
    <property type="entry name" value="DUF3720"/>
    <property type="match status" value="1"/>
</dbReference>